<evidence type="ECO:0000313" key="3">
    <source>
        <dbReference type="Proteomes" id="UP000807504"/>
    </source>
</evidence>
<feature type="domain" description="Reverse transcriptase" evidence="1">
    <location>
        <begin position="85"/>
        <end position="144"/>
    </location>
</feature>
<dbReference type="SUPFAM" id="SSF56672">
    <property type="entry name" value="DNA/RNA polymerases"/>
    <property type="match status" value="1"/>
</dbReference>
<name>A0A8T0G2B0_ARGBR</name>
<dbReference type="Pfam" id="PF00078">
    <property type="entry name" value="RVT_1"/>
    <property type="match status" value="1"/>
</dbReference>
<gene>
    <name evidence="2" type="ORF">HNY73_003227</name>
</gene>
<dbReference type="Gene3D" id="3.10.10.10">
    <property type="entry name" value="HIV Type 1 Reverse Transcriptase, subunit A, domain 1"/>
    <property type="match status" value="1"/>
</dbReference>
<protein>
    <submittedName>
        <fullName evidence="2">Retrovirus-related Pol polyprotein like</fullName>
    </submittedName>
</protein>
<dbReference type="CDD" id="cd01647">
    <property type="entry name" value="RT_LTR"/>
    <property type="match status" value="1"/>
</dbReference>
<dbReference type="PANTHER" id="PTHR37984">
    <property type="entry name" value="PROTEIN CBG26694"/>
    <property type="match status" value="1"/>
</dbReference>
<comment type="caution">
    <text evidence="2">The sequence shown here is derived from an EMBL/GenBank/DDBJ whole genome shotgun (WGS) entry which is preliminary data.</text>
</comment>
<organism evidence="2 3">
    <name type="scientific">Argiope bruennichi</name>
    <name type="common">Wasp spider</name>
    <name type="synonym">Aranea bruennichi</name>
    <dbReference type="NCBI Taxonomy" id="94029"/>
    <lineage>
        <taxon>Eukaryota</taxon>
        <taxon>Metazoa</taxon>
        <taxon>Ecdysozoa</taxon>
        <taxon>Arthropoda</taxon>
        <taxon>Chelicerata</taxon>
        <taxon>Arachnida</taxon>
        <taxon>Araneae</taxon>
        <taxon>Araneomorphae</taxon>
        <taxon>Entelegynae</taxon>
        <taxon>Araneoidea</taxon>
        <taxon>Araneidae</taxon>
        <taxon>Argiope</taxon>
    </lineage>
</organism>
<sequence length="275" mass="31055">MRVPISRTKFNFLLKRYEKCLQPGGEPTPFTEHRINSGDHLPVAVPPYRKSPSKKETLKQEIDRLLAEGIIEECESPYISPVVLIPKANGTMRLCIDYRKLNSITVPDSYPLPRMDDLLHEAKPTPFMSAIDLKAVYHQVKSPKGRLGRWALEIQAFNLKVLYVAGKANVVADMLSRPVCDEKESPYKVCNIAIAYLPVRSAKDMREAQLADENLKKIIGNFESTQKTEDYAIGTERGFLMNQGVLYRYLPDADSEEAQLVIPSSERDSIMGKTP</sequence>
<dbReference type="EMBL" id="JABXBU010000002">
    <property type="protein sequence ID" value="KAF8795373.1"/>
    <property type="molecule type" value="Genomic_DNA"/>
</dbReference>
<reference evidence="2" key="1">
    <citation type="journal article" date="2020" name="bioRxiv">
        <title>Chromosome-level reference genome of the European wasp spider Argiope bruennichi: a resource for studies on range expansion and evolutionary adaptation.</title>
        <authorList>
            <person name="Sheffer M.M."/>
            <person name="Hoppe A."/>
            <person name="Krehenwinkel H."/>
            <person name="Uhl G."/>
            <person name="Kuss A.W."/>
            <person name="Jensen L."/>
            <person name="Jensen C."/>
            <person name="Gillespie R.G."/>
            <person name="Hoff K.J."/>
            <person name="Prost S."/>
        </authorList>
    </citation>
    <scope>NUCLEOTIDE SEQUENCE</scope>
</reference>
<dbReference type="AlphaFoldDB" id="A0A8T0G2B0"/>
<evidence type="ECO:0000313" key="2">
    <source>
        <dbReference type="EMBL" id="KAF8795373.1"/>
    </source>
</evidence>
<keyword evidence="3" id="KW-1185">Reference proteome</keyword>
<dbReference type="GO" id="GO:0071897">
    <property type="term" value="P:DNA biosynthetic process"/>
    <property type="evidence" value="ECO:0007669"/>
    <property type="project" value="UniProtKB-ARBA"/>
</dbReference>
<dbReference type="InterPro" id="IPR050951">
    <property type="entry name" value="Retrovirus_Pol_polyprotein"/>
</dbReference>
<dbReference type="InterPro" id="IPR000477">
    <property type="entry name" value="RT_dom"/>
</dbReference>
<reference evidence="2" key="2">
    <citation type="submission" date="2020-06" db="EMBL/GenBank/DDBJ databases">
        <authorList>
            <person name="Sheffer M."/>
        </authorList>
    </citation>
    <scope>NUCLEOTIDE SEQUENCE</scope>
</reference>
<proteinExistence type="predicted"/>
<evidence type="ECO:0000259" key="1">
    <source>
        <dbReference type="Pfam" id="PF00078"/>
    </source>
</evidence>
<dbReference type="Proteomes" id="UP000807504">
    <property type="component" value="Unassembled WGS sequence"/>
</dbReference>
<dbReference type="PANTHER" id="PTHR37984:SF5">
    <property type="entry name" value="PROTEIN NYNRIN-LIKE"/>
    <property type="match status" value="1"/>
</dbReference>
<accession>A0A8T0G2B0</accession>
<dbReference type="InterPro" id="IPR043502">
    <property type="entry name" value="DNA/RNA_pol_sf"/>
</dbReference>